<dbReference type="GO" id="GO:0046677">
    <property type="term" value="P:response to antibiotic"/>
    <property type="evidence" value="ECO:0007669"/>
    <property type="project" value="InterPro"/>
</dbReference>
<dbReference type="KEGG" id="git:C6V83_00525"/>
<dbReference type="Pfam" id="PF05223">
    <property type="entry name" value="MecA_N"/>
    <property type="match status" value="1"/>
</dbReference>
<reference evidence="3 4" key="1">
    <citation type="submission" date="2018-03" db="EMBL/GenBank/DDBJ databases">
        <title>Characteristics and genome of n-alkane degrading marine bacteria Gordonia iterans isolated from crude oil contaminated in Tae-an, South Korea.</title>
        <authorList>
            <person name="Lee S.-S."/>
            <person name="Kim H."/>
        </authorList>
    </citation>
    <scope>NUCLEOTIDE SEQUENCE [LARGE SCALE GENOMIC DNA]</scope>
    <source>
        <strain evidence="3 4">Co17</strain>
    </source>
</reference>
<dbReference type="RefSeq" id="WP_105943618.1">
    <property type="nucleotide sequence ID" value="NZ_CP027433.1"/>
</dbReference>
<dbReference type="AlphaFoldDB" id="A0A2S0KJQ4"/>
<evidence type="ECO:0000313" key="4">
    <source>
        <dbReference type="Proteomes" id="UP000239814"/>
    </source>
</evidence>
<dbReference type="PROSITE" id="PS51257">
    <property type="entry name" value="PROKAR_LIPOPROTEIN"/>
    <property type="match status" value="1"/>
</dbReference>
<evidence type="ECO:0000313" key="3">
    <source>
        <dbReference type="EMBL" id="AVM01915.1"/>
    </source>
</evidence>
<dbReference type="EMBL" id="CP027433">
    <property type="protein sequence ID" value="AVM01915.1"/>
    <property type="molecule type" value="Genomic_DNA"/>
</dbReference>
<keyword evidence="1" id="KW-0732">Signal</keyword>
<gene>
    <name evidence="3" type="ORF">C6V83_00525</name>
</gene>
<dbReference type="OrthoDB" id="5241017at2"/>
<evidence type="ECO:0000256" key="1">
    <source>
        <dbReference type="SAM" id="SignalP"/>
    </source>
</evidence>
<feature type="domain" description="NTF2-like N-terminal transpeptidase" evidence="2">
    <location>
        <begin position="32"/>
        <end position="137"/>
    </location>
</feature>
<feature type="signal peptide" evidence="1">
    <location>
        <begin position="1"/>
        <end position="26"/>
    </location>
</feature>
<protein>
    <submittedName>
        <fullName evidence="3">Peptidase</fullName>
    </submittedName>
</protein>
<keyword evidence="4" id="KW-1185">Reference proteome</keyword>
<feature type="chain" id="PRO_5015758899" evidence="1">
    <location>
        <begin position="27"/>
        <end position="543"/>
    </location>
</feature>
<accession>A0A2S0KJQ4</accession>
<sequence length="543" mass="56596">MGLRFRRVVAACVVSALAAVALVACGSDDDSEPARAARAFTEAMSAQDVQASAEMTTSPSQAAEALGVSFAGMHARKVDAKVTETVEYSDGTASFNMSTTWRWADDRDFSTTTSGSLRRLSTGWKVQWDPGLLHTGLPVGGRLQMIRTDARPAPTVRSVSGKSFMQMQPVNEIIINPAATRNLQRSVDALAAAIKPIAPLVTARVINDKIVANQGGETVTVTLRNPDMKMLASDPERIVGVTVVQTGMLVMTDRRLSTPLSTGLTNYWQALRDATAGWQVQQAVPGSPPIKLAGEQGGPAPDVMTTINQNEQLTLGDAAVEVAQPATIMSFDARTGGILGMAQNSAADGNRVVADIAYPTGSTLDPVFSALDAASENDGEATEKMHKLGLGVTLTVPGVVAPHQKAEGSVSAAAFAPQDFAATMLNMGTLGVSVARSLAGQHDSEPPDLIKGPPTKVTGGRLGAMDREVTRRIAAAMAATARTGDASEITGAPGLRALVGTNGPEGPGWFVGISGGKVIVVYCEGQRSGTAALQVAQKYYRIS</sequence>
<evidence type="ECO:0000259" key="2">
    <source>
        <dbReference type="Pfam" id="PF05223"/>
    </source>
</evidence>
<organism evidence="3 4">
    <name type="scientific">Gordonia iterans</name>
    <dbReference type="NCBI Taxonomy" id="1004901"/>
    <lineage>
        <taxon>Bacteria</taxon>
        <taxon>Bacillati</taxon>
        <taxon>Actinomycetota</taxon>
        <taxon>Actinomycetes</taxon>
        <taxon>Mycobacteriales</taxon>
        <taxon>Gordoniaceae</taxon>
        <taxon>Gordonia</taxon>
    </lineage>
</organism>
<proteinExistence type="predicted"/>
<dbReference type="Proteomes" id="UP000239814">
    <property type="component" value="Chromosome"/>
</dbReference>
<dbReference type="InterPro" id="IPR007887">
    <property type="entry name" value="MecA_N"/>
</dbReference>
<name>A0A2S0KJQ4_9ACTN</name>